<comment type="similarity">
    <text evidence="2">Belongs to the SNF2/RAD54 helicase family.</text>
</comment>
<dbReference type="Proteomes" id="UP001151582">
    <property type="component" value="Unassembled WGS sequence"/>
</dbReference>
<evidence type="ECO:0000313" key="14">
    <source>
        <dbReference type="Proteomes" id="UP001151582"/>
    </source>
</evidence>
<dbReference type="InterPro" id="IPR058951">
    <property type="entry name" value="WHD_Rad26_CSB-like"/>
</dbReference>
<gene>
    <name evidence="13" type="primary">rhp26_2</name>
    <name evidence="13" type="ORF">H4R34_005832</name>
</gene>
<dbReference type="Pfam" id="PF25875">
    <property type="entry name" value="WHD_Rad26_CSB"/>
    <property type="match status" value="1"/>
</dbReference>
<keyword evidence="7" id="KW-0067">ATP-binding</keyword>
<evidence type="ECO:0000259" key="12">
    <source>
        <dbReference type="PROSITE" id="PS51194"/>
    </source>
</evidence>
<dbReference type="GO" id="GO:0016787">
    <property type="term" value="F:hydrolase activity"/>
    <property type="evidence" value="ECO:0007669"/>
    <property type="project" value="UniProtKB-KW"/>
</dbReference>
<feature type="region of interest" description="Disordered" evidence="11">
    <location>
        <begin position="169"/>
        <end position="279"/>
    </location>
</feature>
<sequence>MLDLLERMVQGITVPTPGAMDHGAGTSNAAGPNDSKGLCEPLRYLRMDGTTPIHRRAQMIDAFNRDKTQFLFLLTTKVGGLGTNLTGADRVIIFDPDWNPSTDMQARERAWRLGQTRAVTIYRLMTAGTIEEKIYHRQIFKQFLTSKILKDPKQKRFFKANDLRDLFTLGKDDESGDDDGGGTETGAIFEGTEVRNCRTVNQDGSSASPCHHGALTSSRSRQATPSRHEADAIRQTAQVAKVEPLREDHGPRGSPSHRSTAERHDQQGTIDQGEPGRDPVLSQLFEMTGIRAAVQHDAIMDSPRQEEVLVEQEAMRIAKDAANALRASREARRRMDVSVPTWTGSSGQAGAPRRFGSPAYLPAAASPALPSTAAARPPGSAQLLSRLQQPGAAPPSAPTSIQSSQTLLANLRARQAMESATPTPAASPATSHARAPVVVSSKATGTSAQDDLRHLLPAPSLRHPRPATGGQGTWRRQGLATMPSGPGASPRLCNQPASDALLPMLTPAATNPNTTALSVLQEPPEATIHKMRDYLCAVGGRATSGEIVAHFKLKVKSNQVVLFRKMLKEIATFESAPGSRDKGAWVLKLEYA</sequence>
<evidence type="ECO:0000256" key="10">
    <source>
        <dbReference type="ARBA" id="ARBA00023242"/>
    </source>
</evidence>
<evidence type="ECO:0000256" key="4">
    <source>
        <dbReference type="ARBA" id="ARBA00022763"/>
    </source>
</evidence>
<dbReference type="SMART" id="SM00490">
    <property type="entry name" value="HELICc"/>
    <property type="match status" value="1"/>
</dbReference>
<dbReference type="GO" id="GO:0008094">
    <property type="term" value="F:ATP-dependent activity, acting on DNA"/>
    <property type="evidence" value="ECO:0007669"/>
    <property type="project" value="TreeGrafter"/>
</dbReference>
<dbReference type="Gene3D" id="1.20.120.850">
    <property type="entry name" value="SWI2/SNF2 ATPases, N-terminal domain"/>
    <property type="match status" value="1"/>
</dbReference>
<feature type="region of interest" description="Disordered" evidence="11">
    <location>
        <begin position="457"/>
        <end position="476"/>
    </location>
</feature>
<evidence type="ECO:0000313" key="13">
    <source>
        <dbReference type="EMBL" id="KAJ1971155.1"/>
    </source>
</evidence>
<evidence type="ECO:0000256" key="3">
    <source>
        <dbReference type="ARBA" id="ARBA00022741"/>
    </source>
</evidence>
<feature type="compositionally biased region" description="Basic and acidic residues" evidence="11">
    <location>
        <begin position="327"/>
        <end position="336"/>
    </location>
</feature>
<keyword evidence="9" id="KW-0234">DNA repair</keyword>
<dbReference type="PANTHER" id="PTHR45629:SF7">
    <property type="entry name" value="DNA EXCISION REPAIR PROTEIN ERCC-6-RELATED"/>
    <property type="match status" value="1"/>
</dbReference>
<dbReference type="GO" id="GO:0006283">
    <property type="term" value="P:transcription-coupled nucleotide-excision repair"/>
    <property type="evidence" value="ECO:0007669"/>
    <property type="project" value="TreeGrafter"/>
</dbReference>
<dbReference type="Gene3D" id="3.40.50.300">
    <property type="entry name" value="P-loop containing nucleotide triphosphate hydrolases"/>
    <property type="match status" value="1"/>
</dbReference>
<feature type="compositionally biased region" description="Polar residues" evidence="11">
    <location>
        <begin position="198"/>
        <end position="208"/>
    </location>
</feature>
<keyword evidence="14" id="KW-1185">Reference proteome</keyword>
<keyword evidence="8" id="KW-0238">DNA-binding</keyword>
<dbReference type="PANTHER" id="PTHR45629">
    <property type="entry name" value="SNF2/RAD54 FAMILY MEMBER"/>
    <property type="match status" value="1"/>
</dbReference>
<keyword evidence="3" id="KW-0547">Nucleotide-binding</keyword>
<feature type="compositionally biased region" description="Polar residues" evidence="11">
    <location>
        <begin position="215"/>
        <end position="225"/>
    </location>
</feature>
<evidence type="ECO:0000256" key="6">
    <source>
        <dbReference type="ARBA" id="ARBA00022806"/>
    </source>
</evidence>
<evidence type="ECO:0000256" key="11">
    <source>
        <dbReference type="SAM" id="MobiDB-lite"/>
    </source>
</evidence>
<accession>A0A9W8AY97</accession>
<reference evidence="13" key="1">
    <citation type="submission" date="2022-07" db="EMBL/GenBank/DDBJ databases">
        <title>Phylogenomic reconstructions and comparative analyses of Kickxellomycotina fungi.</title>
        <authorList>
            <person name="Reynolds N.K."/>
            <person name="Stajich J.E."/>
            <person name="Barry K."/>
            <person name="Grigoriev I.V."/>
            <person name="Crous P."/>
            <person name="Smith M.E."/>
        </authorList>
    </citation>
    <scope>NUCLEOTIDE SEQUENCE</scope>
    <source>
        <strain evidence="13">RSA 567</strain>
    </source>
</reference>
<evidence type="ECO:0000256" key="7">
    <source>
        <dbReference type="ARBA" id="ARBA00022840"/>
    </source>
</evidence>
<dbReference type="CDD" id="cd22254">
    <property type="entry name" value="CSB_WHD"/>
    <property type="match status" value="1"/>
</dbReference>
<dbReference type="CDD" id="cd18793">
    <property type="entry name" value="SF2_C_SNF"/>
    <property type="match status" value="1"/>
</dbReference>
<feature type="domain" description="Helicase C-terminal" evidence="12">
    <location>
        <begin position="1"/>
        <end position="164"/>
    </location>
</feature>
<keyword evidence="10" id="KW-0539">Nucleus</keyword>
<comment type="caution">
    <text evidence="13">The sequence shown here is derived from an EMBL/GenBank/DDBJ whole genome shotgun (WGS) entry which is preliminary data.</text>
</comment>
<comment type="subcellular location">
    <subcellularLocation>
        <location evidence="1">Nucleus</location>
    </subcellularLocation>
</comment>
<evidence type="ECO:0000256" key="1">
    <source>
        <dbReference type="ARBA" id="ARBA00004123"/>
    </source>
</evidence>
<feature type="region of interest" description="Disordered" evidence="11">
    <location>
        <begin position="415"/>
        <end position="448"/>
    </location>
</feature>
<dbReference type="InterPro" id="IPR049730">
    <property type="entry name" value="SNF2/RAD54-like_C"/>
</dbReference>
<dbReference type="InterPro" id="IPR001650">
    <property type="entry name" value="Helicase_C-like"/>
</dbReference>
<keyword evidence="6" id="KW-0347">Helicase</keyword>
<dbReference type="PROSITE" id="PS51194">
    <property type="entry name" value="HELICASE_CTER"/>
    <property type="match status" value="1"/>
</dbReference>
<keyword evidence="4" id="KW-0227">DNA damage</keyword>
<organism evidence="13 14">
    <name type="scientific">Dimargaris verticillata</name>
    <dbReference type="NCBI Taxonomy" id="2761393"/>
    <lineage>
        <taxon>Eukaryota</taxon>
        <taxon>Fungi</taxon>
        <taxon>Fungi incertae sedis</taxon>
        <taxon>Zoopagomycota</taxon>
        <taxon>Kickxellomycotina</taxon>
        <taxon>Dimargaritomycetes</taxon>
        <taxon>Dimargaritales</taxon>
        <taxon>Dimargaritaceae</taxon>
        <taxon>Dimargaris</taxon>
    </lineage>
</organism>
<dbReference type="GO" id="GO:0005634">
    <property type="term" value="C:nucleus"/>
    <property type="evidence" value="ECO:0007669"/>
    <property type="project" value="TreeGrafter"/>
</dbReference>
<evidence type="ECO:0000256" key="9">
    <source>
        <dbReference type="ARBA" id="ARBA00023204"/>
    </source>
</evidence>
<keyword evidence="5" id="KW-0378">Hydrolase</keyword>
<feature type="region of interest" description="Disordered" evidence="11">
    <location>
        <begin position="369"/>
        <end position="402"/>
    </location>
</feature>
<dbReference type="SUPFAM" id="SSF52540">
    <property type="entry name" value="P-loop containing nucleoside triphosphate hydrolases"/>
    <property type="match status" value="1"/>
</dbReference>
<feature type="compositionally biased region" description="Low complexity" evidence="11">
    <location>
        <begin position="419"/>
        <end position="436"/>
    </location>
</feature>
<dbReference type="Pfam" id="PF00271">
    <property type="entry name" value="Helicase_C"/>
    <property type="match status" value="1"/>
</dbReference>
<dbReference type="OrthoDB" id="413460at2759"/>
<feature type="region of interest" description="Disordered" evidence="11">
    <location>
        <begin position="325"/>
        <end position="355"/>
    </location>
</feature>
<dbReference type="InterPro" id="IPR027417">
    <property type="entry name" value="P-loop_NTPase"/>
</dbReference>
<dbReference type="InterPro" id="IPR050496">
    <property type="entry name" value="SNF2_RAD54_helicase_repair"/>
</dbReference>
<protein>
    <submittedName>
        <fullName evidence="13">DNA repair protein rhp26</fullName>
    </submittedName>
</protein>
<name>A0A9W8AY97_9FUNG</name>
<evidence type="ECO:0000256" key="8">
    <source>
        <dbReference type="ARBA" id="ARBA00023125"/>
    </source>
</evidence>
<evidence type="ECO:0000256" key="2">
    <source>
        <dbReference type="ARBA" id="ARBA00007025"/>
    </source>
</evidence>
<dbReference type="AlphaFoldDB" id="A0A9W8AY97"/>
<proteinExistence type="inferred from homology"/>
<feature type="compositionally biased region" description="Low complexity" evidence="11">
    <location>
        <begin position="369"/>
        <end position="378"/>
    </location>
</feature>
<evidence type="ECO:0000256" key="5">
    <source>
        <dbReference type="ARBA" id="ARBA00022801"/>
    </source>
</evidence>
<dbReference type="EMBL" id="JANBQB010001486">
    <property type="protein sequence ID" value="KAJ1971155.1"/>
    <property type="molecule type" value="Genomic_DNA"/>
</dbReference>